<keyword evidence="2" id="KW-1185">Reference proteome</keyword>
<evidence type="ECO:0000313" key="2">
    <source>
        <dbReference type="Proteomes" id="UP000660024"/>
    </source>
</evidence>
<protein>
    <submittedName>
        <fullName evidence="1">Class I SAM-dependent methyltransferase</fullName>
    </submittedName>
</protein>
<dbReference type="RefSeq" id="WP_200585035.1">
    <property type="nucleotide sequence ID" value="NZ_JAEHFY010000005.1"/>
</dbReference>
<reference evidence="1 2" key="1">
    <citation type="submission" date="2020-12" db="EMBL/GenBank/DDBJ databases">
        <title>Bacterial novel species Pedobacter sp. SD-b isolated from soil.</title>
        <authorList>
            <person name="Jung H.-Y."/>
        </authorList>
    </citation>
    <scope>NUCLEOTIDE SEQUENCE [LARGE SCALE GENOMIC DNA]</scope>
    <source>
        <strain evidence="1 2">SD-b</strain>
    </source>
</reference>
<name>A0ABS1BHB9_9SPHI</name>
<accession>A0ABS1BHB9</accession>
<dbReference type="GO" id="GO:0008168">
    <property type="term" value="F:methyltransferase activity"/>
    <property type="evidence" value="ECO:0007669"/>
    <property type="project" value="UniProtKB-KW"/>
</dbReference>
<dbReference type="Proteomes" id="UP000660024">
    <property type="component" value="Unassembled WGS sequence"/>
</dbReference>
<keyword evidence="1" id="KW-0808">Transferase</keyword>
<dbReference type="EMBL" id="JAEHFY010000005">
    <property type="protein sequence ID" value="MBK0382253.1"/>
    <property type="molecule type" value="Genomic_DNA"/>
</dbReference>
<dbReference type="CDD" id="cd02440">
    <property type="entry name" value="AdoMet_MTases"/>
    <property type="match status" value="1"/>
</dbReference>
<sequence length="248" mass="29022">MSNNLTDRTFWKNFWESKKGLIFKVKPDYTFSAILGKLIKERNLKTAIELGGFPGYYSTFLKRYFDLKVTLFDYFIHQKIIDELLVFNDLKTEDIEIIEADLFTYQPKEKYDLVSSFGLIEHFENTKDIIEKHLMFLNNNGTLFITLPNFKGVNGWVQKKFDKYNYDKHNINCMDLNLLKSVAEELGLKEVKTYYTGGFSTWLENKASKPAMDKAIVKTIWLAGKIVSKTIKKESKLLSPYIVLEARR</sequence>
<dbReference type="Pfam" id="PF13489">
    <property type="entry name" value="Methyltransf_23"/>
    <property type="match status" value="1"/>
</dbReference>
<dbReference type="InterPro" id="IPR029063">
    <property type="entry name" value="SAM-dependent_MTases_sf"/>
</dbReference>
<dbReference type="SUPFAM" id="SSF53335">
    <property type="entry name" value="S-adenosyl-L-methionine-dependent methyltransferases"/>
    <property type="match status" value="1"/>
</dbReference>
<proteinExistence type="predicted"/>
<comment type="caution">
    <text evidence="1">The sequence shown here is derived from an EMBL/GenBank/DDBJ whole genome shotgun (WGS) entry which is preliminary data.</text>
</comment>
<dbReference type="GO" id="GO:0032259">
    <property type="term" value="P:methylation"/>
    <property type="evidence" value="ECO:0007669"/>
    <property type="project" value="UniProtKB-KW"/>
</dbReference>
<dbReference type="Gene3D" id="3.40.50.150">
    <property type="entry name" value="Vaccinia Virus protein VP39"/>
    <property type="match status" value="1"/>
</dbReference>
<gene>
    <name evidence="1" type="ORF">I5M32_04705</name>
</gene>
<organism evidence="1 2">
    <name type="scientific">Pedobacter segetis</name>
    <dbReference type="NCBI Taxonomy" id="2793069"/>
    <lineage>
        <taxon>Bacteria</taxon>
        <taxon>Pseudomonadati</taxon>
        <taxon>Bacteroidota</taxon>
        <taxon>Sphingobacteriia</taxon>
        <taxon>Sphingobacteriales</taxon>
        <taxon>Sphingobacteriaceae</taxon>
        <taxon>Pedobacter</taxon>
    </lineage>
</organism>
<keyword evidence="1" id="KW-0489">Methyltransferase</keyword>
<evidence type="ECO:0000313" key="1">
    <source>
        <dbReference type="EMBL" id="MBK0382253.1"/>
    </source>
</evidence>